<reference evidence="1 2" key="1">
    <citation type="submission" date="2019-07" db="EMBL/GenBank/DDBJ databases">
        <title>Whole genome shotgun sequence of Thiobacillus plumbophilus NBRC 107929.</title>
        <authorList>
            <person name="Hosoyama A."/>
            <person name="Uohara A."/>
            <person name="Ohji S."/>
            <person name="Ichikawa N."/>
        </authorList>
    </citation>
    <scope>NUCLEOTIDE SEQUENCE [LARGE SCALE GENOMIC DNA]</scope>
    <source>
        <strain evidence="1 2">NBRC 107929</strain>
    </source>
</reference>
<dbReference type="EMBL" id="BKAD01000030">
    <property type="protein sequence ID" value="GEP31442.1"/>
    <property type="molecule type" value="Genomic_DNA"/>
</dbReference>
<comment type="caution">
    <text evidence="1">The sequence shown here is derived from an EMBL/GenBank/DDBJ whole genome shotgun (WGS) entry which is preliminary data.</text>
</comment>
<dbReference type="Gene3D" id="3.40.30.10">
    <property type="entry name" value="Glutaredoxin"/>
    <property type="match status" value="1"/>
</dbReference>
<accession>A0A512LAF9</accession>
<dbReference type="Proteomes" id="UP000321337">
    <property type="component" value="Unassembled WGS sequence"/>
</dbReference>
<evidence type="ECO:0000313" key="2">
    <source>
        <dbReference type="Proteomes" id="UP000321337"/>
    </source>
</evidence>
<proteinExistence type="predicted"/>
<organism evidence="1 2">
    <name type="scientific">Sulfuriferula plumbiphila</name>
    <dbReference type="NCBI Taxonomy" id="171865"/>
    <lineage>
        <taxon>Bacteria</taxon>
        <taxon>Pseudomonadati</taxon>
        <taxon>Pseudomonadota</taxon>
        <taxon>Betaproteobacteria</taxon>
        <taxon>Nitrosomonadales</taxon>
        <taxon>Sulfuricellaceae</taxon>
        <taxon>Sulfuriferula</taxon>
    </lineage>
</organism>
<sequence length="62" mass="6706">MLTPDTASEHITGPASAKAGIIEYGDFQCPLRVQAHAALNYGLPFSGAQRECHVALHPRLLY</sequence>
<protein>
    <recommendedName>
        <fullName evidence="3">Thioredoxin-like fold domain-containing protein</fullName>
    </recommendedName>
</protein>
<dbReference type="AlphaFoldDB" id="A0A512LAF9"/>
<keyword evidence="2" id="KW-1185">Reference proteome</keyword>
<name>A0A512LAF9_9PROT</name>
<gene>
    <name evidence="1" type="ORF">TPL01_25800</name>
</gene>
<evidence type="ECO:0008006" key="3">
    <source>
        <dbReference type="Google" id="ProtNLM"/>
    </source>
</evidence>
<evidence type="ECO:0000313" key="1">
    <source>
        <dbReference type="EMBL" id="GEP31442.1"/>
    </source>
</evidence>